<keyword evidence="5" id="KW-0547">Nucleotide-binding</keyword>
<dbReference type="EC" id="2.7.13.3" evidence="2"/>
<dbReference type="GO" id="GO:0005524">
    <property type="term" value="F:ATP binding"/>
    <property type="evidence" value="ECO:0007669"/>
    <property type="project" value="UniProtKB-KW"/>
</dbReference>
<dbReference type="PROSITE" id="PS50112">
    <property type="entry name" value="PAS"/>
    <property type="match status" value="1"/>
</dbReference>
<dbReference type="Proteomes" id="UP000298588">
    <property type="component" value="Chromosome"/>
</dbReference>
<dbReference type="InterPro" id="IPR003661">
    <property type="entry name" value="HisK_dim/P_dom"/>
</dbReference>
<dbReference type="SMART" id="SM00091">
    <property type="entry name" value="PAS"/>
    <property type="match status" value="1"/>
</dbReference>
<dbReference type="RefSeq" id="WP_137100019.1">
    <property type="nucleotide sequence ID" value="NZ_CP039865.1"/>
</dbReference>
<protein>
    <recommendedName>
        <fullName evidence="2">histidine kinase</fullName>
        <ecNumber evidence="2">2.7.13.3</ecNumber>
    </recommendedName>
</protein>
<keyword evidence="7" id="KW-0067">ATP-binding</keyword>
<dbReference type="NCBIfam" id="TIGR00229">
    <property type="entry name" value="sensory_box"/>
    <property type="match status" value="1"/>
</dbReference>
<dbReference type="GO" id="GO:0000155">
    <property type="term" value="F:phosphorelay sensor kinase activity"/>
    <property type="evidence" value="ECO:0007669"/>
    <property type="project" value="InterPro"/>
</dbReference>
<name>A0A4D7QH98_9HYPH</name>
<dbReference type="SUPFAM" id="SSF55874">
    <property type="entry name" value="ATPase domain of HSP90 chaperone/DNA topoisomerase II/histidine kinase"/>
    <property type="match status" value="1"/>
</dbReference>
<evidence type="ECO:0000313" key="12">
    <source>
        <dbReference type="EMBL" id="QCK86688.1"/>
    </source>
</evidence>
<dbReference type="AlphaFoldDB" id="A0A4D7QH98"/>
<dbReference type="InterPro" id="IPR036890">
    <property type="entry name" value="HATPase_C_sf"/>
</dbReference>
<evidence type="ECO:0000259" key="11">
    <source>
        <dbReference type="PROSITE" id="PS50113"/>
    </source>
</evidence>
<dbReference type="PROSITE" id="PS50113">
    <property type="entry name" value="PAC"/>
    <property type="match status" value="1"/>
</dbReference>
<sequence length="405" mass="43974">MAIEQITKAHLTVSEARLSSVLDIAADGIVVIDEQATILIFNKACERLFGLSAQEAIGRSLSSMLALEAADLEDAAGQTAWIRTLIGQAVEVRARHRDGQDVPVELSVGEASTPYGRQFIGILRDLTPRKEAEQRLNELQTELLHMARVSAIDEMGAALAHELNQPLTAVMLYLQAVAKTHEKAIEAHAQGEVAAHFDAAVSSILEKARRETERAGQIIQSMRHFIQKREPDRRLIDLAPLAEEAIELTMLGYRTYARVERRFCEDLPAVLVDAIQIQQIIVNLVRNALDAVGKEPNARIWVETEASDGVVRLMVRDSGSGVPAAALPHLFKAFASSKRSGLGLGLAISRTIAQNHGGELTVDAGGGGRGACFCLTLPDPRDARTPLLMARPGADRPEQPNPVPR</sequence>
<dbReference type="InterPro" id="IPR035965">
    <property type="entry name" value="PAS-like_dom_sf"/>
</dbReference>
<dbReference type="InterPro" id="IPR004358">
    <property type="entry name" value="Sig_transdc_His_kin-like_C"/>
</dbReference>
<dbReference type="OrthoDB" id="9795133at2"/>
<dbReference type="SMART" id="SM00387">
    <property type="entry name" value="HATPase_c"/>
    <property type="match status" value="1"/>
</dbReference>
<dbReference type="Gene3D" id="1.10.287.130">
    <property type="match status" value="1"/>
</dbReference>
<dbReference type="InterPro" id="IPR005467">
    <property type="entry name" value="His_kinase_dom"/>
</dbReference>
<evidence type="ECO:0000256" key="2">
    <source>
        <dbReference type="ARBA" id="ARBA00012438"/>
    </source>
</evidence>
<keyword evidence="6" id="KW-0418">Kinase</keyword>
<gene>
    <name evidence="12" type="ORF">E8L99_13420</name>
</gene>
<keyword evidence="8" id="KW-0902">Two-component regulatory system</keyword>
<dbReference type="Pfam" id="PF02518">
    <property type="entry name" value="HATPase_c"/>
    <property type="match status" value="1"/>
</dbReference>
<dbReference type="PRINTS" id="PR00344">
    <property type="entry name" value="BCTRLSENSOR"/>
</dbReference>
<evidence type="ECO:0000256" key="7">
    <source>
        <dbReference type="ARBA" id="ARBA00022840"/>
    </source>
</evidence>
<dbReference type="SMART" id="SM00388">
    <property type="entry name" value="HisKA"/>
    <property type="match status" value="1"/>
</dbReference>
<dbReference type="Gene3D" id="3.30.450.20">
    <property type="entry name" value="PAS domain"/>
    <property type="match status" value="1"/>
</dbReference>
<feature type="domain" description="PAC" evidence="11">
    <location>
        <begin position="88"/>
        <end position="138"/>
    </location>
</feature>
<evidence type="ECO:0000256" key="6">
    <source>
        <dbReference type="ARBA" id="ARBA00022777"/>
    </source>
</evidence>
<dbReference type="InterPro" id="IPR036097">
    <property type="entry name" value="HisK_dim/P_sf"/>
</dbReference>
<evidence type="ECO:0000256" key="1">
    <source>
        <dbReference type="ARBA" id="ARBA00000085"/>
    </source>
</evidence>
<evidence type="ECO:0000256" key="8">
    <source>
        <dbReference type="ARBA" id="ARBA00023012"/>
    </source>
</evidence>
<organism evidence="12 13">
    <name type="scientific">Phreatobacter aquaticus</name>
    <dbReference type="NCBI Taxonomy" id="2570229"/>
    <lineage>
        <taxon>Bacteria</taxon>
        <taxon>Pseudomonadati</taxon>
        <taxon>Pseudomonadota</taxon>
        <taxon>Alphaproteobacteria</taxon>
        <taxon>Hyphomicrobiales</taxon>
        <taxon>Phreatobacteraceae</taxon>
        <taxon>Phreatobacter</taxon>
    </lineage>
</organism>
<dbReference type="PANTHER" id="PTHR43065:SF46">
    <property type="entry name" value="C4-DICARBOXYLATE TRANSPORT SENSOR PROTEIN DCTB"/>
    <property type="match status" value="1"/>
</dbReference>
<dbReference type="Pfam" id="PF00989">
    <property type="entry name" value="PAS"/>
    <property type="match status" value="1"/>
</dbReference>
<dbReference type="InterPro" id="IPR003594">
    <property type="entry name" value="HATPase_dom"/>
</dbReference>
<dbReference type="InterPro" id="IPR013767">
    <property type="entry name" value="PAS_fold"/>
</dbReference>
<dbReference type="CDD" id="cd00130">
    <property type="entry name" value="PAS"/>
    <property type="match status" value="1"/>
</dbReference>
<accession>A0A4D7QH98</accession>
<dbReference type="Pfam" id="PF00512">
    <property type="entry name" value="HisKA"/>
    <property type="match status" value="1"/>
</dbReference>
<keyword evidence="13" id="KW-1185">Reference proteome</keyword>
<evidence type="ECO:0000259" key="10">
    <source>
        <dbReference type="PROSITE" id="PS50112"/>
    </source>
</evidence>
<dbReference type="GO" id="GO:0006355">
    <property type="term" value="P:regulation of DNA-templated transcription"/>
    <property type="evidence" value="ECO:0007669"/>
    <property type="project" value="InterPro"/>
</dbReference>
<evidence type="ECO:0000256" key="3">
    <source>
        <dbReference type="ARBA" id="ARBA00022553"/>
    </source>
</evidence>
<dbReference type="InterPro" id="IPR000014">
    <property type="entry name" value="PAS"/>
</dbReference>
<dbReference type="Gene3D" id="6.10.250.2580">
    <property type="match status" value="1"/>
</dbReference>
<dbReference type="KEGG" id="paqt:E8L99_13420"/>
<keyword evidence="3" id="KW-0597">Phosphoprotein</keyword>
<feature type="domain" description="Histidine kinase" evidence="9">
    <location>
        <begin position="158"/>
        <end position="381"/>
    </location>
</feature>
<proteinExistence type="predicted"/>
<comment type="catalytic activity">
    <reaction evidence="1">
        <text>ATP + protein L-histidine = ADP + protein N-phospho-L-histidine.</text>
        <dbReference type="EC" id="2.7.13.3"/>
    </reaction>
</comment>
<evidence type="ECO:0000256" key="5">
    <source>
        <dbReference type="ARBA" id="ARBA00022741"/>
    </source>
</evidence>
<dbReference type="SUPFAM" id="SSF47384">
    <property type="entry name" value="Homodimeric domain of signal transducing histidine kinase"/>
    <property type="match status" value="1"/>
</dbReference>
<dbReference type="SUPFAM" id="SSF55785">
    <property type="entry name" value="PYP-like sensor domain (PAS domain)"/>
    <property type="match status" value="1"/>
</dbReference>
<evidence type="ECO:0000259" key="9">
    <source>
        <dbReference type="PROSITE" id="PS50109"/>
    </source>
</evidence>
<dbReference type="PROSITE" id="PS50109">
    <property type="entry name" value="HIS_KIN"/>
    <property type="match status" value="1"/>
</dbReference>
<evidence type="ECO:0000256" key="4">
    <source>
        <dbReference type="ARBA" id="ARBA00022679"/>
    </source>
</evidence>
<dbReference type="EMBL" id="CP039865">
    <property type="protein sequence ID" value="QCK86688.1"/>
    <property type="molecule type" value="Genomic_DNA"/>
</dbReference>
<evidence type="ECO:0000313" key="13">
    <source>
        <dbReference type="Proteomes" id="UP000298588"/>
    </source>
</evidence>
<dbReference type="Gene3D" id="3.30.565.10">
    <property type="entry name" value="Histidine kinase-like ATPase, C-terminal domain"/>
    <property type="match status" value="1"/>
</dbReference>
<dbReference type="PANTHER" id="PTHR43065">
    <property type="entry name" value="SENSOR HISTIDINE KINASE"/>
    <property type="match status" value="1"/>
</dbReference>
<feature type="domain" description="PAS" evidence="10">
    <location>
        <begin position="14"/>
        <end position="61"/>
    </location>
</feature>
<dbReference type="InterPro" id="IPR000700">
    <property type="entry name" value="PAS-assoc_C"/>
</dbReference>
<keyword evidence="4" id="KW-0808">Transferase</keyword>
<reference evidence="12 13" key="1">
    <citation type="submission" date="2019-04" db="EMBL/GenBank/DDBJ databases">
        <title>Phreatobacter aquaticus sp. nov.</title>
        <authorList>
            <person name="Choi A."/>
            <person name="Baek K."/>
        </authorList>
    </citation>
    <scope>NUCLEOTIDE SEQUENCE [LARGE SCALE GENOMIC DNA]</scope>
    <source>
        <strain evidence="12 13">NMCR1094</strain>
    </source>
</reference>
<dbReference type="CDD" id="cd00082">
    <property type="entry name" value="HisKA"/>
    <property type="match status" value="1"/>
</dbReference>